<accession>A0A1X0NQM3</accession>
<gene>
    <name evidence="2" type="ORF">TM35_000262250</name>
</gene>
<keyword evidence="3" id="KW-1185">Reference proteome</keyword>
<feature type="region of interest" description="Disordered" evidence="1">
    <location>
        <begin position="1"/>
        <end position="149"/>
    </location>
</feature>
<organism evidence="2 3">
    <name type="scientific">Trypanosoma theileri</name>
    <dbReference type="NCBI Taxonomy" id="67003"/>
    <lineage>
        <taxon>Eukaryota</taxon>
        <taxon>Discoba</taxon>
        <taxon>Euglenozoa</taxon>
        <taxon>Kinetoplastea</taxon>
        <taxon>Metakinetoplastina</taxon>
        <taxon>Trypanosomatida</taxon>
        <taxon>Trypanosomatidae</taxon>
        <taxon>Trypanosoma</taxon>
    </lineage>
</organism>
<evidence type="ECO:0000313" key="2">
    <source>
        <dbReference type="EMBL" id="ORC86773.1"/>
    </source>
</evidence>
<dbReference type="Proteomes" id="UP000192257">
    <property type="component" value="Unassembled WGS sequence"/>
</dbReference>
<proteinExistence type="predicted"/>
<dbReference type="VEuPathDB" id="TriTrypDB:TM35_000262250"/>
<evidence type="ECO:0000256" key="1">
    <source>
        <dbReference type="SAM" id="MobiDB-lite"/>
    </source>
</evidence>
<name>A0A1X0NQM3_9TRYP</name>
<reference evidence="2 3" key="1">
    <citation type="submission" date="2017-03" db="EMBL/GenBank/DDBJ databases">
        <title>An alternative strategy for trypanosome survival in the mammalian bloodstream revealed through genome and transcriptome analysis of the ubiquitous bovine parasite Trypanosoma (Megatrypanum) theileri.</title>
        <authorList>
            <person name="Kelly S."/>
            <person name="Ivens A."/>
            <person name="Mott A."/>
            <person name="O'Neill E."/>
            <person name="Emms D."/>
            <person name="Macleod O."/>
            <person name="Voorheis P."/>
            <person name="Matthews J."/>
            <person name="Matthews K."/>
            <person name="Carrington M."/>
        </authorList>
    </citation>
    <scope>NUCLEOTIDE SEQUENCE [LARGE SCALE GENOMIC DNA]</scope>
    <source>
        <strain evidence="2">Edinburgh</strain>
    </source>
</reference>
<sequence>SEWQLNAVASQEEKNNKKEKKEEEKNKKNKKEKENKKKKKKQKQRKDKKKEEKRKEPLKTEANTGKQQTSNEEESNTPKESKISKFPLFKWMSRELGKFKERRQRRKQAAQTLTTPYSPKEERKSAEVAGNYKDEKRGSTYRYPESWRL</sequence>
<feature type="compositionally biased region" description="Polar residues" evidence="1">
    <location>
        <begin position="61"/>
        <end position="70"/>
    </location>
</feature>
<dbReference type="EMBL" id="NBCO01000026">
    <property type="protein sequence ID" value="ORC86773.1"/>
    <property type="molecule type" value="Genomic_DNA"/>
</dbReference>
<comment type="caution">
    <text evidence="2">The sequence shown here is derived from an EMBL/GenBank/DDBJ whole genome shotgun (WGS) entry which is preliminary data.</text>
</comment>
<feature type="compositionally biased region" description="Basic and acidic residues" evidence="1">
    <location>
        <begin position="119"/>
        <end position="138"/>
    </location>
</feature>
<feature type="compositionally biased region" description="Basic and acidic residues" evidence="1">
    <location>
        <begin position="49"/>
        <end position="59"/>
    </location>
</feature>
<dbReference type="GeneID" id="39987742"/>
<protein>
    <submittedName>
        <fullName evidence="2">Uncharacterized protein</fullName>
    </submittedName>
</protein>
<dbReference type="RefSeq" id="XP_028880839.1">
    <property type="nucleotide sequence ID" value="XM_029027962.1"/>
</dbReference>
<feature type="compositionally biased region" description="Basic residues" evidence="1">
    <location>
        <begin position="36"/>
        <end position="48"/>
    </location>
</feature>
<evidence type="ECO:0000313" key="3">
    <source>
        <dbReference type="Proteomes" id="UP000192257"/>
    </source>
</evidence>
<dbReference type="AlphaFoldDB" id="A0A1X0NQM3"/>
<feature type="compositionally biased region" description="Basic and acidic residues" evidence="1">
    <location>
        <begin position="11"/>
        <end position="35"/>
    </location>
</feature>
<feature type="non-terminal residue" evidence="2">
    <location>
        <position position="1"/>
    </location>
</feature>